<dbReference type="EMBL" id="UINC01138062">
    <property type="protein sequence ID" value="SVD23781.1"/>
    <property type="molecule type" value="Genomic_DNA"/>
</dbReference>
<organism evidence="1">
    <name type="scientific">marine metagenome</name>
    <dbReference type="NCBI Taxonomy" id="408172"/>
    <lineage>
        <taxon>unclassified sequences</taxon>
        <taxon>metagenomes</taxon>
        <taxon>ecological metagenomes</taxon>
    </lineage>
</organism>
<gene>
    <name evidence="1" type="ORF">METZ01_LOCUS376635</name>
</gene>
<proteinExistence type="predicted"/>
<name>A0A382TQJ8_9ZZZZ</name>
<dbReference type="AlphaFoldDB" id="A0A382TQJ8"/>
<reference evidence="1" key="1">
    <citation type="submission" date="2018-05" db="EMBL/GenBank/DDBJ databases">
        <authorList>
            <person name="Lanie J.A."/>
            <person name="Ng W.-L."/>
            <person name="Kazmierczak K.M."/>
            <person name="Andrzejewski T.M."/>
            <person name="Davidsen T.M."/>
            <person name="Wayne K.J."/>
            <person name="Tettelin H."/>
            <person name="Glass J.I."/>
            <person name="Rusch D."/>
            <person name="Podicherti R."/>
            <person name="Tsui H.-C.T."/>
            <person name="Winkler M.E."/>
        </authorList>
    </citation>
    <scope>NUCLEOTIDE SEQUENCE</scope>
</reference>
<protein>
    <submittedName>
        <fullName evidence="1">Uncharacterized protein</fullName>
    </submittedName>
</protein>
<sequence>MDKEAWQVNGSEQVFGKWIRFGPPFVRQGLKYFASGAFDPRDWVGFNELRDELVKRVIAKRFNGVVLTPVDEWILLNPNAGKRDKDIQLMDRVAEKARYQTEAT</sequence>
<accession>A0A382TQJ8</accession>
<evidence type="ECO:0000313" key="1">
    <source>
        <dbReference type="EMBL" id="SVD23781.1"/>
    </source>
</evidence>